<dbReference type="PROSITE" id="PS51143">
    <property type="entry name" value="MT_A70"/>
    <property type="match status" value="1"/>
</dbReference>
<dbReference type="Pfam" id="PF05063">
    <property type="entry name" value="MT-A70"/>
    <property type="match status" value="1"/>
</dbReference>
<proteinExistence type="inferred from homology"/>
<dbReference type="eggNOG" id="KOG2356">
    <property type="taxonomic scope" value="Eukaryota"/>
</dbReference>
<evidence type="ECO:0000313" key="4">
    <source>
        <dbReference type="WBParaSite" id="Csp11.Scaffold630.g19396.t1"/>
    </source>
</evidence>
<reference evidence="4" key="1">
    <citation type="submission" date="2016-11" db="UniProtKB">
        <authorList>
            <consortium name="WormBaseParasite"/>
        </authorList>
    </citation>
    <scope>IDENTIFICATION</scope>
</reference>
<dbReference type="InterPro" id="IPR002052">
    <property type="entry name" value="DNA_methylase_N6_adenine_CS"/>
</dbReference>
<dbReference type="InterPro" id="IPR029063">
    <property type="entry name" value="SAM-dependent_MTases_sf"/>
</dbReference>
<feature type="compositionally biased region" description="Basic residues" evidence="2">
    <location>
        <begin position="11"/>
        <end position="22"/>
    </location>
</feature>
<protein>
    <submittedName>
        <fullName evidence="4">Methyltransferase-like protein 2</fullName>
    </submittedName>
</protein>
<name>A0A1I7UU84_9PELO</name>
<dbReference type="GO" id="GO:0003676">
    <property type="term" value="F:nucleic acid binding"/>
    <property type="evidence" value="ECO:0007669"/>
    <property type="project" value="InterPro"/>
</dbReference>
<comment type="similarity">
    <text evidence="1">Belongs to the MT-A70-like family.</text>
</comment>
<dbReference type="PANTHER" id="PTHR12829">
    <property type="entry name" value="N6-ADENOSINE-METHYLTRANSFERASE"/>
    <property type="match status" value="1"/>
</dbReference>
<dbReference type="GO" id="GO:0005634">
    <property type="term" value="C:nucleus"/>
    <property type="evidence" value="ECO:0007669"/>
    <property type="project" value="TreeGrafter"/>
</dbReference>
<sequence>MPDSQFEAIKKRGISNRKRKRKESTEESTWIQSILPKAQDVGKRIGYFEKSEDPDNNVEAREAAEKALKVRIPSLAMSSEQIVEFQKNKKIDKLMCNGMISNWVHCSGEEPGIIESSNGDRFLIPSESTFHVGDAKDVETYSEINEVFFDLVVADPPWFSQSVKRKKTYQMNENVLDTLDIPKFTTDDALIVFWITNRKGILKEMKERFETWNLELIATWTWLKMTTQGETVYDFDNEKHKVPFEFVIFGKKKESETEFNLPEKFVFASVPMSIHSHKPPLTPLLKSFGNEFKKPLELFARSLLPSTHSVGFEPFLLQSENVFISN</sequence>
<dbReference type="GO" id="GO:0008168">
    <property type="term" value="F:methyltransferase activity"/>
    <property type="evidence" value="ECO:0007669"/>
    <property type="project" value="InterPro"/>
</dbReference>
<dbReference type="PANTHER" id="PTHR12829:SF4">
    <property type="entry name" value="N(6)-ADENINE-SPECIFIC METHYLTRANSFERASE METTL4"/>
    <property type="match status" value="1"/>
</dbReference>
<dbReference type="WBParaSite" id="Csp11.Scaffold630.g19396.t1">
    <property type="protein sequence ID" value="Csp11.Scaffold630.g19396.t1"/>
    <property type="gene ID" value="Csp11.Scaffold630.g19396"/>
</dbReference>
<dbReference type="Proteomes" id="UP000095282">
    <property type="component" value="Unplaced"/>
</dbReference>
<dbReference type="Gene3D" id="3.40.50.150">
    <property type="entry name" value="Vaccinia Virus protein VP39"/>
    <property type="match status" value="1"/>
</dbReference>
<dbReference type="AlphaFoldDB" id="A0A1I7UU84"/>
<dbReference type="GO" id="GO:0032259">
    <property type="term" value="P:methylation"/>
    <property type="evidence" value="ECO:0007669"/>
    <property type="project" value="InterPro"/>
</dbReference>
<dbReference type="PROSITE" id="PS00092">
    <property type="entry name" value="N6_MTASE"/>
    <property type="match status" value="1"/>
</dbReference>
<evidence type="ECO:0000313" key="3">
    <source>
        <dbReference type="Proteomes" id="UP000095282"/>
    </source>
</evidence>
<evidence type="ECO:0000256" key="2">
    <source>
        <dbReference type="SAM" id="MobiDB-lite"/>
    </source>
</evidence>
<feature type="region of interest" description="Disordered" evidence="2">
    <location>
        <begin position="1"/>
        <end position="31"/>
    </location>
</feature>
<dbReference type="SUPFAM" id="SSF53335">
    <property type="entry name" value="S-adenosyl-L-methionine-dependent methyltransferases"/>
    <property type="match status" value="1"/>
</dbReference>
<accession>A0A1I7UU84</accession>
<keyword evidence="3" id="KW-1185">Reference proteome</keyword>
<dbReference type="InterPro" id="IPR007757">
    <property type="entry name" value="MT-A70-like"/>
</dbReference>
<dbReference type="STRING" id="1561998.A0A1I7UU84"/>
<organism evidence="3 4">
    <name type="scientific">Caenorhabditis tropicalis</name>
    <dbReference type="NCBI Taxonomy" id="1561998"/>
    <lineage>
        <taxon>Eukaryota</taxon>
        <taxon>Metazoa</taxon>
        <taxon>Ecdysozoa</taxon>
        <taxon>Nematoda</taxon>
        <taxon>Chromadorea</taxon>
        <taxon>Rhabditida</taxon>
        <taxon>Rhabditina</taxon>
        <taxon>Rhabditomorpha</taxon>
        <taxon>Rhabditoidea</taxon>
        <taxon>Rhabditidae</taxon>
        <taxon>Peloderinae</taxon>
        <taxon>Caenorhabditis</taxon>
    </lineage>
</organism>
<evidence type="ECO:0000256" key="1">
    <source>
        <dbReference type="PROSITE-ProRule" id="PRU00489"/>
    </source>
</evidence>